<dbReference type="InterPro" id="IPR011322">
    <property type="entry name" value="N-reg_PII-like_a/b"/>
</dbReference>
<gene>
    <name evidence="1" type="ORF">HMPREF1705_04125</name>
</gene>
<dbReference type="STRING" id="592015.HMPREF1705_04125"/>
<sequence length="98" mass="11466">MKFVWIFCNQSIAPEIIELLESIEVDGYTVWRHVLGHHRGCRTHWADAVWPGENWAILVVENAGKAWYLTEELKKMKQRRAIHHAGLRVFVQDGELMV</sequence>
<proteinExistence type="predicted"/>
<name>A0A0T5X913_9BACT</name>
<evidence type="ECO:0008006" key="3">
    <source>
        <dbReference type="Google" id="ProtNLM"/>
    </source>
</evidence>
<dbReference type="Proteomes" id="UP000005273">
    <property type="component" value="Unassembled WGS sequence"/>
</dbReference>
<dbReference type="Gene3D" id="3.30.70.120">
    <property type="match status" value="1"/>
</dbReference>
<comment type="caution">
    <text evidence="1">The sequence shown here is derived from an EMBL/GenBank/DDBJ whole genome shotgun (WGS) entry which is preliminary data.</text>
</comment>
<dbReference type="OrthoDB" id="5222at2"/>
<dbReference type="SUPFAM" id="SSF54913">
    <property type="entry name" value="GlnB-like"/>
    <property type="match status" value="1"/>
</dbReference>
<accession>A0A0T5X913</accession>
<dbReference type="RefSeq" id="WP_009200254.1">
    <property type="nucleotide sequence ID" value="NZ_ACJX03000001.1"/>
</dbReference>
<dbReference type="EMBL" id="ACJX03000001">
    <property type="protein sequence ID" value="KRT34875.1"/>
    <property type="molecule type" value="Genomic_DNA"/>
</dbReference>
<organism evidence="1 2">
    <name type="scientific">Acetomicrobium hydrogeniformans ATCC BAA-1850</name>
    <dbReference type="NCBI Taxonomy" id="592015"/>
    <lineage>
        <taxon>Bacteria</taxon>
        <taxon>Thermotogati</taxon>
        <taxon>Synergistota</taxon>
        <taxon>Synergistia</taxon>
        <taxon>Synergistales</taxon>
        <taxon>Acetomicrobiaceae</taxon>
        <taxon>Acetomicrobium</taxon>
    </lineage>
</organism>
<dbReference type="InterPro" id="IPR015867">
    <property type="entry name" value="N-reg_PII/ATP_PRibTrfase_C"/>
</dbReference>
<dbReference type="NCBIfam" id="NF045581">
    <property type="entry name" value="PG0541_fam"/>
    <property type="match status" value="1"/>
</dbReference>
<dbReference type="AlphaFoldDB" id="A0A0T5X913"/>
<protein>
    <recommendedName>
        <fullName evidence="3">DUF3240 domain-containing protein</fullName>
    </recommendedName>
</protein>
<evidence type="ECO:0000313" key="2">
    <source>
        <dbReference type="Proteomes" id="UP000005273"/>
    </source>
</evidence>
<dbReference type="eggNOG" id="ENOG5033MAI">
    <property type="taxonomic scope" value="Bacteria"/>
</dbReference>
<keyword evidence="2" id="KW-1185">Reference proteome</keyword>
<evidence type="ECO:0000313" key="1">
    <source>
        <dbReference type="EMBL" id="KRT34875.1"/>
    </source>
</evidence>
<reference evidence="2" key="1">
    <citation type="submission" date="2012-09" db="EMBL/GenBank/DDBJ databases">
        <authorList>
            <person name="Weinstock G."/>
            <person name="Sodergren E."/>
            <person name="Clifton S."/>
            <person name="Fulton L."/>
            <person name="Fulton B."/>
            <person name="Courtney L."/>
            <person name="Fronick C."/>
            <person name="Harrison M."/>
            <person name="Strong C."/>
            <person name="Farmer C."/>
            <person name="Delehaunty K."/>
            <person name="Markovic C."/>
            <person name="Hall O."/>
            <person name="Minx P."/>
            <person name="Tomlinson C."/>
            <person name="Mitreva M."/>
            <person name="Nelson J."/>
            <person name="Hou S."/>
            <person name="Wollam A."/>
            <person name="Pepin K.H."/>
            <person name="Johnson M."/>
            <person name="Bhonagiri V."/>
            <person name="Nash W.E."/>
            <person name="Suruliraj S."/>
            <person name="Warren W."/>
            <person name="Chinwalla A."/>
            <person name="Mardis E.R."/>
            <person name="Wilson R.K."/>
        </authorList>
    </citation>
    <scope>NUCLEOTIDE SEQUENCE [LARGE SCALE GENOMIC DNA]</scope>
    <source>
        <strain evidence="2">OS1</strain>
    </source>
</reference>